<dbReference type="KEGG" id="lak:106181131"/>
<feature type="region of interest" description="Disordered" evidence="2">
    <location>
        <begin position="253"/>
        <end position="408"/>
    </location>
</feature>
<dbReference type="PANTHER" id="PTHR14972">
    <property type="entry name" value="AGAP011572-PA"/>
    <property type="match status" value="1"/>
</dbReference>
<protein>
    <submittedName>
        <fullName evidence="4">Glucocorticoid-induced transcript 1 protein</fullName>
    </submittedName>
</protein>
<dbReference type="PANTHER" id="PTHR14972:SF8">
    <property type="entry name" value="GLUCOCORTICOID-INDUCED TRANSCRIPT 1 PROTEIN-LIKE ISOFORM X1"/>
    <property type="match status" value="1"/>
</dbReference>
<gene>
    <name evidence="4" type="primary">LOC106181131</name>
</gene>
<name>A0A1S3KE32_LINAN</name>
<dbReference type="OMA" id="ISAHNYV"/>
<sequence>MSGQTPQRVRPSRNASPSTKQGPMKATLPYSLMQGSPTRSNGRKGSPSSSPTSPWMSEGHNVKSRRSPVNRLSPERRSPGSPSSHKVERPKPVRGSPASSAGIRRAGSLDTITGQYLSSQWPKTDFFQHVSGIYMADKTTQTPEEWDDGEKDKKKKGHKRSSSLGNGDQLKELYKQRLQKSKMPNPRQSPIHGNHAALTNPPPILVSKPVPIPVTHIPKAAVPRVRGSVEGLNQEIERLVLKSQGFFIQGTDEEEKVQPAANAAQNQDTTPDGHRAPIAELLRAASGTRSVNTQTPSVVNENDSGNSSGGGSRSQSISPSFPIIPGQMDSSRPSSQNDSTENTSEGSKVDKVDLDPGSPDPQSKYAASPRPNKSYQFVREPPDGCEKVPLLDETRKAPPMPPMVKEPLLDPCKKFTLKVSDSSAFCPLKFPTAPEFAVISPVMSQNPLGTGIQSQ</sequence>
<evidence type="ECO:0000313" key="3">
    <source>
        <dbReference type="Proteomes" id="UP000085678"/>
    </source>
</evidence>
<feature type="region of interest" description="Disordered" evidence="2">
    <location>
        <begin position="137"/>
        <end position="200"/>
    </location>
</feature>
<organism evidence="3 4">
    <name type="scientific">Lingula anatina</name>
    <name type="common">Brachiopod</name>
    <name type="synonym">Lingula unguis</name>
    <dbReference type="NCBI Taxonomy" id="7574"/>
    <lineage>
        <taxon>Eukaryota</taxon>
        <taxon>Metazoa</taxon>
        <taxon>Spiralia</taxon>
        <taxon>Lophotrochozoa</taxon>
        <taxon>Brachiopoda</taxon>
        <taxon>Linguliformea</taxon>
        <taxon>Lingulata</taxon>
        <taxon>Lingulida</taxon>
        <taxon>Linguloidea</taxon>
        <taxon>Lingulidae</taxon>
        <taxon>Lingula</taxon>
    </lineage>
</organism>
<reference evidence="4" key="1">
    <citation type="submission" date="2025-08" db="UniProtKB">
        <authorList>
            <consortium name="RefSeq"/>
        </authorList>
    </citation>
    <scope>IDENTIFICATION</scope>
    <source>
        <tissue evidence="4">Gonads</tissue>
    </source>
</reference>
<dbReference type="InParanoid" id="A0A1S3KE32"/>
<feature type="compositionally biased region" description="Polar residues" evidence="2">
    <location>
        <begin position="328"/>
        <end position="346"/>
    </location>
</feature>
<feature type="compositionally biased region" description="Polar residues" evidence="2">
    <location>
        <begin position="1"/>
        <end position="21"/>
    </location>
</feature>
<dbReference type="InterPro" id="IPR026642">
    <property type="entry name" value="Glcci1/FAM117"/>
</dbReference>
<dbReference type="RefSeq" id="XP_013420883.1">
    <property type="nucleotide sequence ID" value="XM_013565429.1"/>
</dbReference>
<keyword evidence="1" id="KW-0597">Phosphoprotein</keyword>
<dbReference type="GeneID" id="106181131"/>
<evidence type="ECO:0000256" key="1">
    <source>
        <dbReference type="ARBA" id="ARBA00022553"/>
    </source>
</evidence>
<keyword evidence="3" id="KW-1185">Reference proteome</keyword>
<accession>A0A1S3KE32</accession>
<evidence type="ECO:0000313" key="4">
    <source>
        <dbReference type="RefSeq" id="XP_013420883.1"/>
    </source>
</evidence>
<dbReference type="Pfam" id="PF15388">
    <property type="entry name" value="FAM117"/>
    <property type="match status" value="1"/>
</dbReference>
<feature type="compositionally biased region" description="Low complexity" evidence="2">
    <location>
        <begin position="313"/>
        <end position="326"/>
    </location>
</feature>
<feature type="region of interest" description="Disordered" evidence="2">
    <location>
        <begin position="1"/>
        <end position="107"/>
    </location>
</feature>
<feature type="compositionally biased region" description="Basic and acidic residues" evidence="2">
    <location>
        <begin position="380"/>
        <end position="396"/>
    </location>
</feature>
<proteinExistence type="predicted"/>
<evidence type="ECO:0000256" key="2">
    <source>
        <dbReference type="SAM" id="MobiDB-lite"/>
    </source>
</evidence>
<dbReference type="OrthoDB" id="10037581at2759"/>
<dbReference type="Proteomes" id="UP000085678">
    <property type="component" value="Unplaced"/>
</dbReference>
<feature type="compositionally biased region" description="Polar residues" evidence="2">
    <location>
        <begin position="287"/>
        <end position="303"/>
    </location>
</feature>
<dbReference type="AlphaFoldDB" id="A0A1S3KE32"/>